<comment type="subcellular location">
    <subcellularLocation>
        <location evidence="2 19">Cell membrane</location>
        <topology evidence="2 19">Multi-pass membrane protein</topology>
    </subcellularLocation>
</comment>
<gene>
    <name evidence="19" type="primary">cobS</name>
    <name evidence="20" type="ORF">SAMN05444358_1011074</name>
</gene>
<dbReference type="AlphaFoldDB" id="A0A1H2UBD7"/>
<comment type="catalytic activity">
    <reaction evidence="17 19">
        <text>alpha-ribazole + adenosylcob(III)inamide-GDP = adenosylcob(III)alamin + GMP + H(+)</text>
        <dbReference type="Rhea" id="RHEA:16049"/>
        <dbReference type="ChEBI" id="CHEBI:10329"/>
        <dbReference type="ChEBI" id="CHEBI:15378"/>
        <dbReference type="ChEBI" id="CHEBI:18408"/>
        <dbReference type="ChEBI" id="CHEBI:58115"/>
        <dbReference type="ChEBI" id="CHEBI:60487"/>
        <dbReference type="EC" id="2.7.8.26"/>
    </reaction>
</comment>
<evidence type="ECO:0000256" key="12">
    <source>
        <dbReference type="ARBA" id="ARBA00022989"/>
    </source>
</evidence>
<protein>
    <recommendedName>
        <fullName evidence="6 19">Adenosylcobinamide-GDP ribazoletransferase</fullName>
        <ecNumber evidence="5 19">2.7.8.26</ecNumber>
    </recommendedName>
    <alternativeName>
        <fullName evidence="16 19">Cobalamin synthase</fullName>
    </alternativeName>
    <alternativeName>
        <fullName evidence="15 19">Cobalamin-5'-phosphate synthase</fullName>
    </alternativeName>
</protein>
<comment type="catalytic activity">
    <reaction evidence="18 19">
        <text>alpha-ribazole 5'-phosphate + adenosylcob(III)inamide-GDP = adenosylcob(III)alamin 5'-phosphate + GMP + H(+)</text>
        <dbReference type="Rhea" id="RHEA:23560"/>
        <dbReference type="ChEBI" id="CHEBI:15378"/>
        <dbReference type="ChEBI" id="CHEBI:57918"/>
        <dbReference type="ChEBI" id="CHEBI:58115"/>
        <dbReference type="ChEBI" id="CHEBI:60487"/>
        <dbReference type="ChEBI" id="CHEBI:60493"/>
        <dbReference type="EC" id="2.7.8.26"/>
    </reaction>
</comment>
<proteinExistence type="inferred from homology"/>
<comment type="pathway">
    <text evidence="3 19">Cofactor biosynthesis; adenosylcobalamin biosynthesis; adenosylcobalamin from cob(II)yrinate a,c-diamide: step 7/7.</text>
</comment>
<evidence type="ECO:0000313" key="21">
    <source>
        <dbReference type="Proteomes" id="UP000183400"/>
    </source>
</evidence>
<keyword evidence="7 19" id="KW-1003">Cell membrane</keyword>
<evidence type="ECO:0000256" key="13">
    <source>
        <dbReference type="ARBA" id="ARBA00023136"/>
    </source>
</evidence>
<evidence type="ECO:0000256" key="6">
    <source>
        <dbReference type="ARBA" id="ARBA00015850"/>
    </source>
</evidence>
<keyword evidence="8 19" id="KW-0169">Cobalamin biosynthesis</keyword>
<evidence type="ECO:0000256" key="15">
    <source>
        <dbReference type="ARBA" id="ARBA00032605"/>
    </source>
</evidence>
<keyword evidence="13 19" id="KW-0472">Membrane</keyword>
<feature type="transmembrane region" description="Helical" evidence="19">
    <location>
        <begin position="164"/>
        <end position="182"/>
    </location>
</feature>
<reference evidence="21" key="1">
    <citation type="submission" date="2016-10" db="EMBL/GenBank/DDBJ databases">
        <authorList>
            <person name="Varghese N."/>
            <person name="Submissions S."/>
        </authorList>
    </citation>
    <scope>NUCLEOTIDE SEQUENCE [LARGE SCALE GENOMIC DNA]</scope>
    <source>
        <strain evidence="21">DSM 27839</strain>
    </source>
</reference>
<evidence type="ECO:0000256" key="16">
    <source>
        <dbReference type="ARBA" id="ARBA00032853"/>
    </source>
</evidence>
<evidence type="ECO:0000256" key="18">
    <source>
        <dbReference type="ARBA" id="ARBA00049504"/>
    </source>
</evidence>
<evidence type="ECO:0000256" key="3">
    <source>
        <dbReference type="ARBA" id="ARBA00004663"/>
    </source>
</evidence>
<feature type="transmembrane region" description="Helical" evidence="19">
    <location>
        <begin position="57"/>
        <end position="79"/>
    </location>
</feature>
<dbReference type="PANTHER" id="PTHR34148:SF1">
    <property type="entry name" value="ADENOSYLCOBINAMIDE-GDP RIBAZOLETRANSFERASE"/>
    <property type="match status" value="1"/>
</dbReference>
<feature type="transmembrane region" description="Helical" evidence="19">
    <location>
        <begin position="194"/>
        <end position="214"/>
    </location>
</feature>
<sequence length="270" mass="28381">MFNQTWQSNKTLKGLGVTKNDTAPFSVWDIPLALVLLTRLPLPRLPEETFTRQSRAAWAFPLAGLIVGALACGTAWIAIWAQLPAFAIASLIVVMLIATTGAMHEDGLADTFDGLWGGFTAERRLEIMKDSHIGTYGVLALLLSQLLRVTAIAALVGAEMMTGVLAACVFSRSLMPALMTLLKNARHSGLSHSVGAPPISAVLAGLVLAALLALGLLGSLALAPMLFAMISCLIVAKIAKAKIGGQTGDILGATQQVSEIVFLLTLITLI</sequence>
<dbReference type="Proteomes" id="UP000183400">
    <property type="component" value="Unassembled WGS sequence"/>
</dbReference>
<dbReference type="HAMAP" id="MF_00719">
    <property type="entry name" value="CobS"/>
    <property type="match status" value="1"/>
</dbReference>
<dbReference type="EMBL" id="FNNP01000001">
    <property type="protein sequence ID" value="SDW52919.1"/>
    <property type="molecule type" value="Genomic_DNA"/>
</dbReference>
<evidence type="ECO:0000256" key="19">
    <source>
        <dbReference type="HAMAP-Rule" id="MF_00719"/>
    </source>
</evidence>
<keyword evidence="21" id="KW-1185">Reference proteome</keyword>
<feature type="transmembrane region" description="Helical" evidence="19">
    <location>
        <begin position="133"/>
        <end position="158"/>
    </location>
</feature>
<dbReference type="GO" id="GO:0005886">
    <property type="term" value="C:plasma membrane"/>
    <property type="evidence" value="ECO:0007669"/>
    <property type="project" value="UniProtKB-SubCell"/>
</dbReference>
<feature type="transmembrane region" description="Helical" evidence="19">
    <location>
        <begin position="220"/>
        <end position="239"/>
    </location>
</feature>
<comment type="similarity">
    <text evidence="4 19">Belongs to the CobS family.</text>
</comment>
<keyword evidence="9 19" id="KW-0808">Transferase</keyword>
<evidence type="ECO:0000256" key="9">
    <source>
        <dbReference type="ARBA" id="ARBA00022679"/>
    </source>
</evidence>
<evidence type="ECO:0000256" key="1">
    <source>
        <dbReference type="ARBA" id="ARBA00001946"/>
    </source>
</evidence>
<evidence type="ECO:0000256" key="17">
    <source>
        <dbReference type="ARBA" id="ARBA00048623"/>
    </source>
</evidence>
<comment type="function">
    <text evidence="14 19">Joins adenosylcobinamide-GDP and alpha-ribazole to generate adenosylcobalamin (Ado-cobalamin). Also synthesizes adenosylcobalamin 5'-phosphate from adenosylcobinamide-GDP and alpha-ribazole 5'-phosphate.</text>
</comment>
<evidence type="ECO:0000256" key="5">
    <source>
        <dbReference type="ARBA" id="ARBA00013200"/>
    </source>
</evidence>
<accession>A0A1H2UBD7</accession>
<keyword evidence="11 19" id="KW-0460">Magnesium</keyword>
<dbReference type="PANTHER" id="PTHR34148">
    <property type="entry name" value="ADENOSYLCOBINAMIDE-GDP RIBAZOLETRANSFERASE"/>
    <property type="match status" value="1"/>
</dbReference>
<dbReference type="EC" id="2.7.8.26" evidence="5 19"/>
<dbReference type="STRING" id="985054.SAMN05444358_1011074"/>
<dbReference type="Pfam" id="PF02654">
    <property type="entry name" value="CobS"/>
    <property type="match status" value="1"/>
</dbReference>
<dbReference type="UniPathway" id="UPA00148">
    <property type="reaction ID" value="UER00238"/>
</dbReference>
<comment type="cofactor">
    <cofactor evidence="1 19">
        <name>Mg(2+)</name>
        <dbReference type="ChEBI" id="CHEBI:18420"/>
    </cofactor>
</comment>
<evidence type="ECO:0000313" key="20">
    <source>
        <dbReference type="EMBL" id="SDW52919.1"/>
    </source>
</evidence>
<dbReference type="InterPro" id="IPR003805">
    <property type="entry name" value="CobS"/>
</dbReference>
<evidence type="ECO:0000256" key="4">
    <source>
        <dbReference type="ARBA" id="ARBA00010561"/>
    </source>
</evidence>
<evidence type="ECO:0000256" key="11">
    <source>
        <dbReference type="ARBA" id="ARBA00022842"/>
    </source>
</evidence>
<dbReference type="GO" id="GO:0008818">
    <property type="term" value="F:cobalamin 5'-phosphate synthase activity"/>
    <property type="evidence" value="ECO:0007669"/>
    <property type="project" value="UniProtKB-UniRule"/>
</dbReference>
<evidence type="ECO:0000256" key="7">
    <source>
        <dbReference type="ARBA" id="ARBA00022475"/>
    </source>
</evidence>
<keyword evidence="12 19" id="KW-1133">Transmembrane helix</keyword>
<feature type="transmembrane region" description="Helical" evidence="19">
    <location>
        <begin position="85"/>
        <end position="103"/>
    </location>
</feature>
<dbReference type="GO" id="GO:0009236">
    <property type="term" value="P:cobalamin biosynthetic process"/>
    <property type="evidence" value="ECO:0007669"/>
    <property type="project" value="UniProtKB-UniRule"/>
</dbReference>
<organism evidence="20 21">
    <name type="scientific">Ruegeria halocynthiae</name>
    <dbReference type="NCBI Taxonomy" id="985054"/>
    <lineage>
        <taxon>Bacteria</taxon>
        <taxon>Pseudomonadati</taxon>
        <taxon>Pseudomonadota</taxon>
        <taxon>Alphaproteobacteria</taxon>
        <taxon>Rhodobacterales</taxon>
        <taxon>Roseobacteraceae</taxon>
        <taxon>Ruegeria</taxon>
    </lineage>
</organism>
<dbReference type="GO" id="GO:0051073">
    <property type="term" value="F:adenosylcobinamide-GDP ribazoletransferase activity"/>
    <property type="evidence" value="ECO:0007669"/>
    <property type="project" value="UniProtKB-UniRule"/>
</dbReference>
<evidence type="ECO:0000256" key="2">
    <source>
        <dbReference type="ARBA" id="ARBA00004651"/>
    </source>
</evidence>
<name>A0A1H2UBD7_9RHOB</name>
<evidence type="ECO:0000256" key="10">
    <source>
        <dbReference type="ARBA" id="ARBA00022692"/>
    </source>
</evidence>
<dbReference type="NCBIfam" id="TIGR00317">
    <property type="entry name" value="cobS"/>
    <property type="match status" value="1"/>
</dbReference>
<evidence type="ECO:0000256" key="8">
    <source>
        <dbReference type="ARBA" id="ARBA00022573"/>
    </source>
</evidence>
<evidence type="ECO:0000256" key="14">
    <source>
        <dbReference type="ARBA" id="ARBA00025228"/>
    </source>
</evidence>
<keyword evidence="10 19" id="KW-0812">Transmembrane</keyword>